<dbReference type="EMBL" id="UINC01071420">
    <property type="protein sequence ID" value="SVC06301.1"/>
    <property type="molecule type" value="Genomic_DNA"/>
</dbReference>
<feature type="non-terminal residue" evidence="1">
    <location>
        <position position="60"/>
    </location>
</feature>
<proteinExistence type="predicted"/>
<name>A0A382J633_9ZZZZ</name>
<protein>
    <submittedName>
        <fullName evidence="1">Uncharacterized protein</fullName>
    </submittedName>
</protein>
<organism evidence="1">
    <name type="scientific">marine metagenome</name>
    <dbReference type="NCBI Taxonomy" id="408172"/>
    <lineage>
        <taxon>unclassified sequences</taxon>
        <taxon>metagenomes</taxon>
        <taxon>ecological metagenomes</taxon>
    </lineage>
</organism>
<dbReference type="AlphaFoldDB" id="A0A382J633"/>
<sequence>MITTPIPGTSPFSMAENMLSRVEPLGASAMSRSASLPGAMIPELSPHAFALLPVAKHKAV</sequence>
<accession>A0A382J633</accession>
<reference evidence="1" key="1">
    <citation type="submission" date="2018-05" db="EMBL/GenBank/DDBJ databases">
        <authorList>
            <person name="Lanie J.A."/>
            <person name="Ng W.-L."/>
            <person name="Kazmierczak K.M."/>
            <person name="Andrzejewski T.M."/>
            <person name="Davidsen T.M."/>
            <person name="Wayne K.J."/>
            <person name="Tettelin H."/>
            <person name="Glass J.I."/>
            <person name="Rusch D."/>
            <person name="Podicherti R."/>
            <person name="Tsui H.-C.T."/>
            <person name="Winkler M.E."/>
        </authorList>
    </citation>
    <scope>NUCLEOTIDE SEQUENCE</scope>
</reference>
<gene>
    <name evidence="1" type="ORF">METZ01_LOCUS259155</name>
</gene>
<evidence type="ECO:0000313" key="1">
    <source>
        <dbReference type="EMBL" id="SVC06301.1"/>
    </source>
</evidence>